<dbReference type="GO" id="GO:0006289">
    <property type="term" value="P:nucleotide-excision repair"/>
    <property type="evidence" value="ECO:0007669"/>
    <property type="project" value="InterPro"/>
</dbReference>
<feature type="compositionally biased region" description="Basic and acidic residues" evidence="6">
    <location>
        <begin position="9"/>
        <end position="27"/>
    </location>
</feature>
<accession>A0AAN7L7L7</accession>
<dbReference type="Gene3D" id="2.20.20.110">
    <property type="entry name" value="Rad4, beta-hairpin domain BHD1"/>
    <property type="match status" value="1"/>
</dbReference>
<comment type="similarity">
    <text evidence="2">Belongs to the XPC family.</text>
</comment>
<evidence type="ECO:0000313" key="10">
    <source>
        <dbReference type="EMBL" id="KAK4776575.1"/>
    </source>
</evidence>
<feature type="compositionally biased region" description="Basic and acidic residues" evidence="6">
    <location>
        <begin position="60"/>
        <end position="70"/>
    </location>
</feature>
<evidence type="ECO:0000256" key="5">
    <source>
        <dbReference type="ARBA" id="ARBA00023242"/>
    </source>
</evidence>
<keyword evidence="4" id="KW-0234">DNA repair</keyword>
<dbReference type="PANTHER" id="PTHR12135:SF0">
    <property type="entry name" value="DNA REPAIR PROTEIN COMPLEMENTING XP-C CELLS"/>
    <property type="match status" value="1"/>
</dbReference>
<organism evidence="10 11">
    <name type="scientific">Trapa natans</name>
    <name type="common">Water chestnut</name>
    <dbReference type="NCBI Taxonomy" id="22666"/>
    <lineage>
        <taxon>Eukaryota</taxon>
        <taxon>Viridiplantae</taxon>
        <taxon>Streptophyta</taxon>
        <taxon>Embryophyta</taxon>
        <taxon>Tracheophyta</taxon>
        <taxon>Spermatophyta</taxon>
        <taxon>Magnoliopsida</taxon>
        <taxon>eudicotyledons</taxon>
        <taxon>Gunneridae</taxon>
        <taxon>Pentapetalae</taxon>
        <taxon>rosids</taxon>
        <taxon>malvids</taxon>
        <taxon>Myrtales</taxon>
        <taxon>Lythraceae</taxon>
        <taxon>Trapa</taxon>
    </lineage>
</organism>
<dbReference type="SMART" id="SM01032">
    <property type="entry name" value="BHD_3"/>
    <property type="match status" value="1"/>
</dbReference>
<dbReference type="SMART" id="SM01031">
    <property type="entry name" value="BHD_2"/>
    <property type="match status" value="1"/>
</dbReference>
<dbReference type="Proteomes" id="UP001346149">
    <property type="component" value="Unassembled WGS sequence"/>
</dbReference>
<dbReference type="AlphaFoldDB" id="A0AAN7L7L7"/>
<evidence type="ECO:0000256" key="4">
    <source>
        <dbReference type="ARBA" id="ARBA00023204"/>
    </source>
</evidence>
<dbReference type="Pfam" id="PF03835">
    <property type="entry name" value="Rad4"/>
    <property type="match status" value="1"/>
</dbReference>
<dbReference type="InterPro" id="IPR018325">
    <property type="entry name" value="Rad4/PNGase_transGLS-fold"/>
</dbReference>
<evidence type="ECO:0000256" key="3">
    <source>
        <dbReference type="ARBA" id="ARBA00022763"/>
    </source>
</evidence>
<name>A0AAN7L7L7_TRANT</name>
<dbReference type="InterPro" id="IPR018328">
    <property type="entry name" value="Rad4_beta-hairpin_dom3"/>
</dbReference>
<dbReference type="InterPro" id="IPR042488">
    <property type="entry name" value="Rad4_BHD3_sf"/>
</dbReference>
<proteinExistence type="inferred from homology"/>
<keyword evidence="5" id="KW-0539">Nucleus</keyword>
<dbReference type="GO" id="GO:0003697">
    <property type="term" value="F:single-stranded DNA binding"/>
    <property type="evidence" value="ECO:0007669"/>
    <property type="project" value="TreeGrafter"/>
</dbReference>
<feature type="domain" description="Rad4 beta-hairpin" evidence="7">
    <location>
        <begin position="549"/>
        <end position="600"/>
    </location>
</feature>
<feature type="region of interest" description="Disordered" evidence="6">
    <location>
        <begin position="306"/>
        <end position="327"/>
    </location>
</feature>
<dbReference type="InterPro" id="IPR018326">
    <property type="entry name" value="Rad4_beta-hairpin_dom1"/>
</dbReference>
<feature type="domain" description="Rad4 beta-hairpin" evidence="9">
    <location>
        <begin position="672"/>
        <end position="746"/>
    </location>
</feature>
<dbReference type="FunFam" id="3.30.70.2460:FF:000001">
    <property type="entry name" value="DNA repair protein Rad4 family"/>
    <property type="match status" value="1"/>
</dbReference>
<dbReference type="GO" id="GO:0005737">
    <property type="term" value="C:cytoplasm"/>
    <property type="evidence" value="ECO:0007669"/>
    <property type="project" value="TreeGrafter"/>
</dbReference>
<evidence type="ECO:0000256" key="6">
    <source>
        <dbReference type="SAM" id="MobiDB-lite"/>
    </source>
</evidence>
<comment type="caution">
    <text evidence="10">The sequence shown here is derived from an EMBL/GenBank/DDBJ whole genome shotgun (WGS) entry which is preliminary data.</text>
</comment>
<reference evidence="10 11" key="1">
    <citation type="journal article" date="2023" name="Hortic Res">
        <title>Pangenome of water caltrop reveals structural variations and asymmetric subgenome divergence after allopolyploidization.</title>
        <authorList>
            <person name="Zhang X."/>
            <person name="Chen Y."/>
            <person name="Wang L."/>
            <person name="Yuan Y."/>
            <person name="Fang M."/>
            <person name="Shi L."/>
            <person name="Lu R."/>
            <person name="Comes H.P."/>
            <person name="Ma Y."/>
            <person name="Chen Y."/>
            <person name="Huang G."/>
            <person name="Zhou Y."/>
            <person name="Zheng Z."/>
            <person name="Qiu Y."/>
        </authorList>
    </citation>
    <scope>NUCLEOTIDE SEQUENCE [LARGE SCALE GENOMIC DNA]</scope>
    <source>
        <strain evidence="10">F231</strain>
    </source>
</reference>
<evidence type="ECO:0000313" key="11">
    <source>
        <dbReference type="Proteomes" id="UP001346149"/>
    </source>
</evidence>
<dbReference type="GO" id="GO:0003684">
    <property type="term" value="F:damaged DNA binding"/>
    <property type="evidence" value="ECO:0007669"/>
    <property type="project" value="InterPro"/>
</dbReference>
<comment type="subcellular location">
    <subcellularLocation>
        <location evidence="1">Nucleus</location>
    </subcellularLocation>
</comment>
<dbReference type="PANTHER" id="PTHR12135">
    <property type="entry name" value="DNA REPAIR PROTEIN XP-C / RAD4"/>
    <property type="match status" value="1"/>
</dbReference>
<dbReference type="Pfam" id="PF10404">
    <property type="entry name" value="BHD_2"/>
    <property type="match status" value="1"/>
</dbReference>
<protein>
    <recommendedName>
        <fullName evidence="12">DNA repair protein RAD4</fullName>
    </recommendedName>
</protein>
<dbReference type="Gene3D" id="3.90.260.10">
    <property type="entry name" value="Transglutaminase-like"/>
    <property type="match status" value="1"/>
</dbReference>
<dbReference type="GO" id="GO:0000111">
    <property type="term" value="C:nucleotide-excision repair factor 2 complex"/>
    <property type="evidence" value="ECO:0007669"/>
    <property type="project" value="TreeGrafter"/>
</dbReference>
<dbReference type="InterPro" id="IPR036985">
    <property type="entry name" value="Transglutaminase-like_sf"/>
</dbReference>
<keyword evidence="3" id="KW-0227">DNA damage</keyword>
<feature type="domain" description="Rad4 beta-hairpin" evidence="8">
    <location>
        <begin position="602"/>
        <end position="665"/>
    </location>
</feature>
<evidence type="ECO:0000259" key="8">
    <source>
        <dbReference type="SMART" id="SM01031"/>
    </source>
</evidence>
<dbReference type="GO" id="GO:0071942">
    <property type="term" value="C:XPC complex"/>
    <property type="evidence" value="ECO:0007669"/>
    <property type="project" value="TreeGrafter"/>
</dbReference>
<dbReference type="InterPro" id="IPR018327">
    <property type="entry name" value="BHD_2"/>
</dbReference>
<evidence type="ECO:0000259" key="7">
    <source>
        <dbReference type="SMART" id="SM01030"/>
    </source>
</evidence>
<dbReference type="SUPFAM" id="SSF54001">
    <property type="entry name" value="Cysteine proteinases"/>
    <property type="match status" value="1"/>
</dbReference>
<keyword evidence="11" id="KW-1185">Reference proteome</keyword>
<sequence>MRGRRDSKKQKVSEDQVHVSGDAEKLQRTNQSGLSQKIPVKRHAASLGKSCGVAHSGVNRKQDVAEHEEGSEGDTPGEQYGGNGFPISMNMEEINDSDWEDGSAHASKYKGSDSEAFINGITVELNPLQDFSHRKIKRRASTEDKEVAELVHKVHLLCLLARGRIIDKACDDPLIQASLLSLVPAQLLKLSEIQKLTGVSLHPLISWFHSHFKVTRLSSEEKFFPSAMAQALEAKHGTLEEIAALSVALFRAMNLTARFVSLLDVVPLKPGVDKGDLPFKGAQGKAKGIFKNPTVMIDSFNPKPVSPAQPTLCSDKNNEDSKKLKSSNATNEINGFQELKRKGDAEYEMQMEMALSATAFEVSEDAVAAKATNDSFPSPTTLGRITTGLLPSSSSQPVATAVGASKIGAPLHWAEVYCSGENSIGKWVHVDAINGLLGGEERVEAAAAACKTSLRYVVAFAGYGAKDVTRRYCRRWYRIAPHRVNTPWWDEVLAPLKELESRATGGSIKLPFTNDSGLHQEMVVESSMKSEFVATGSILEDMELETRAFYEPLPTNQQAYRNHPLYALERWLTKYQVIHPKNPILGFCNGFPVYRRSCVQILKTKEKWMREGLQVRHNEFPAKVLKRIDKSVKEQLHEDDDSEETNSGGTIELFGKWQLEPLSLLHAVNGIVPKNDRGQVDVWSEKCLPHGTVHLKLPRIFALAKKLEIDYAPAMVGFEFRNGRSVPVYDGIVVCSEFKDILLEAYAEEKGRKETEERKRNEREVISRWYQLLSSIITRQRLNNCYGSRQPNSPGKVVTLTSGASNENLSTSQQHVEKMELEQHIAVSVSHSTEEHDHEHMFVTVKKCSLENGSLVTKRCQCGFSVQVEEI</sequence>
<dbReference type="InterPro" id="IPR004583">
    <property type="entry name" value="DNA_repair_Rad4"/>
</dbReference>
<dbReference type="Pfam" id="PF10405">
    <property type="entry name" value="BHD_3"/>
    <property type="match status" value="1"/>
</dbReference>
<evidence type="ECO:0000256" key="1">
    <source>
        <dbReference type="ARBA" id="ARBA00004123"/>
    </source>
</evidence>
<evidence type="ECO:0000256" key="2">
    <source>
        <dbReference type="ARBA" id="ARBA00009525"/>
    </source>
</evidence>
<dbReference type="EMBL" id="JAXQNO010000018">
    <property type="protein sequence ID" value="KAK4776575.1"/>
    <property type="molecule type" value="Genomic_DNA"/>
</dbReference>
<evidence type="ECO:0008006" key="12">
    <source>
        <dbReference type="Google" id="ProtNLM"/>
    </source>
</evidence>
<dbReference type="Pfam" id="PF10403">
    <property type="entry name" value="BHD_1"/>
    <property type="match status" value="1"/>
</dbReference>
<dbReference type="GO" id="GO:0006298">
    <property type="term" value="P:mismatch repair"/>
    <property type="evidence" value="ECO:0007669"/>
    <property type="project" value="TreeGrafter"/>
</dbReference>
<dbReference type="Gene3D" id="3.30.70.2460">
    <property type="entry name" value="Rad4, beta-hairpin domain BHD3"/>
    <property type="match status" value="1"/>
</dbReference>
<dbReference type="InterPro" id="IPR038765">
    <property type="entry name" value="Papain-like_cys_pep_sf"/>
</dbReference>
<gene>
    <name evidence="10" type="ORF">SAY86_005263</name>
</gene>
<dbReference type="SMART" id="SM01030">
    <property type="entry name" value="BHD_1"/>
    <property type="match status" value="1"/>
</dbReference>
<feature type="region of interest" description="Disordered" evidence="6">
    <location>
        <begin position="1"/>
        <end position="87"/>
    </location>
</feature>
<evidence type="ECO:0000259" key="9">
    <source>
        <dbReference type="SMART" id="SM01032"/>
    </source>
</evidence>